<keyword evidence="2" id="KW-1185">Reference proteome</keyword>
<dbReference type="EMBL" id="BTCL01000037">
    <property type="protein sequence ID" value="GMK48830.1"/>
    <property type="molecule type" value="Genomic_DNA"/>
</dbReference>
<evidence type="ECO:0000313" key="1">
    <source>
        <dbReference type="EMBL" id="GMK48830.1"/>
    </source>
</evidence>
<dbReference type="Proteomes" id="UP001285921">
    <property type="component" value="Unassembled WGS sequence"/>
</dbReference>
<evidence type="ECO:0000313" key="2">
    <source>
        <dbReference type="Proteomes" id="UP001285921"/>
    </source>
</evidence>
<organism evidence="1 2">
    <name type="scientific">Paenibacillus glycanilyticus</name>
    <dbReference type="NCBI Taxonomy" id="126569"/>
    <lineage>
        <taxon>Bacteria</taxon>
        <taxon>Bacillati</taxon>
        <taxon>Bacillota</taxon>
        <taxon>Bacilli</taxon>
        <taxon>Bacillales</taxon>
        <taxon>Paenibacillaceae</taxon>
        <taxon>Paenibacillus</taxon>
    </lineage>
</organism>
<name>A0ABQ6NUS0_9BACL</name>
<protein>
    <submittedName>
        <fullName evidence="1">Uncharacterized protein</fullName>
    </submittedName>
</protein>
<gene>
    <name evidence="1" type="ORF">PghCCS26_59600</name>
</gene>
<sequence length="77" mass="8868">MHIGADADPDPDGVQLGDREYGYDGQALTMYGIVKAFYMREKRVLYDEIERQGRVRTGEKWARRGNLTIRGFVKAMK</sequence>
<proteinExistence type="predicted"/>
<comment type="caution">
    <text evidence="1">The sequence shown here is derived from an EMBL/GenBank/DDBJ whole genome shotgun (WGS) entry which is preliminary data.</text>
</comment>
<accession>A0ABQ6NUS0</accession>
<reference evidence="1 2" key="1">
    <citation type="submission" date="2023-05" db="EMBL/GenBank/DDBJ databases">
        <title>Draft genome of Paenibacillus sp. CCS26.</title>
        <authorList>
            <person name="Akita H."/>
            <person name="Shinto Y."/>
            <person name="Kimura Z."/>
        </authorList>
    </citation>
    <scope>NUCLEOTIDE SEQUENCE [LARGE SCALE GENOMIC DNA]</scope>
    <source>
        <strain evidence="1 2">CCS26</strain>
    </source>
</reference>